<dbReference type="Proteomes" id="UP001530400">
    <property type="component" value="Unassembled WGS sequence"/>
</dbReference>
<dbReference type="AlphaFoldDB" id="A0ABD3Q0Q0"/>
<keyword evidence="1" id="KW-1133">Transmembrane helix</keyword>
<comment type="caution">
    <text evidence="2">The sequence shown here is derived from an EMBL/GenBank/DDBJ whole genome shotgun (WGS) entry which is preliminary data.</text>
</comment>
<dbReference type="Gene3D" id="3.40.50.720">
    <property type="entry name" value="NAD(P)-binding Rossmann-like Domain"/>
    <property type="match status" value="1"/>
</dbReference>
<keyword evidence="1" id="KW-0812">Transmembrane</keyword>
<dbReference type="EMBL" id="JALLPJ020000376">
    <property type="protein sequence ID" value="KAL3793918.1"/>
    <property type="molecule type" value="Genomic_DNA"/>
</dbReference>
<keyword evidence="3" id="KW-1185">Reference proteome</keyword>
<proteinExistence type="predicted"/>
<reference evidence="2 3" key="1">
    <citation type="submission" date="2024-10" db="EMBL/GenBank/DDBJ databases">
        <title>Updated reference genomes for cyclostephanoid diatoms.</title>
        <authorList>
            <person name="Roberts W.R."/>
            <person name="Alverson A.J."/>
        </authorList>
    </citation>
    <scope>NUCLEOTIDE SEQUENCE [LARGE SCALE GENOMIC DNA]</scope>
    <source>
        <strain evidence="2 3">AJA010-31</strain>
    </source>
</reference>
<evidence type="ECO:0000256" key="1">
    <source>
        <dbReference type="SAM" id="Phobius"/>
    </source>
</evidence>
<name>A0ABD3Q0Q0_9STRA</name>
<evidence type="ECO:0000313" key="2">
    <source>
        <dbReference type="EMBL" id="KAL3793918.1"/>
    </source>
</evidence>
<keyword evidence="1" id="KW-0472">Membrane</keyword>
<feature type="transmembrane region" description="Helical" evidence="1">
    <location>
        <begin position="461"/>
        <end position="479"/>
    </location>
</feature>
<feature type="transmembrane region" description="Helical" evidence="1">
    <location>
        <begin position="257"/>
        <end position="279"/>
    </location>
</feature>
<feature type="transmembrane region" description="Helical" evidence="1">
    <location>
        <begin position="384"/>
        <end position="407"/>
    </location>
</feature>
<feature type="transmembrane region" description="Helical" evidence="1">
    <location>
        <begin position="563"/>
        <end position="580"/>
    </location>
</feature>
<dbReference type="InterPro" id="IPR036291">
    <property type="entry name" value="NAD(P)-bd_dom_sf"/>
</dbReference>
<accession>A0ABD3Q0Q0</accession>
<organism evidence="2 3">
    <name type="scientific">Cyclotella atomus</name>
    <dbReference type="NCBI Taxonomy" id="382360"/>
    <lineage>
        <taxon>Eukaryota</taxon>
        <taxon>Sar</taxon>
        <taxon>Stramenopiles</taxon>
        <taxon>Ochrophyta</taxon>
        <taxon>Bacillariophyta</taxon>
        <taxon>Coscinodiscophyceae</taxon>
        <taxon>Thalassiosirophycidae</taxon>
        <taxon>Stephanodiscales</taxon>
        <taxon>Stephanodiscaceae</taxon>
        <taxon>Cyclotella</taxon>
    </lineage>
</organism>
<feature type="transmembrane region" description="Helical" evidence="1">
    <location>
        <begin position="427"/>
        <end position="449"/>
    </location>
</feature>
<gene>
    <name evidence="2" type="ORF">ACHAWO_002298</name>
</gene>
<protein>
    <recommendedName>
        <fullName evidence="4">NAD(P)-binding domain-containing protein</fullName>
    </recommendedName>
</protein>
<dbReference type="SUPFAM" id="SSF51735">
    <property type="entry name" value="NAD(P)-binding Rossmann-fold domains"/>
    <property type="match status" value="1"/>
</dbReference>
<sequence length="582" mass="64428">MKANCKRDKVFIVGSTGSLGQPIVSELIRRGVQVRLMGRSQDSFVKAGYLRSVGDEGFSPSIDADIVVCHDVTRLGACKDEWFQDVCCVICVARPRSLQEGDDATYCETIVNLCNAAKSNNVPRMLLHGIPFVESDIISPSPTMSLLRKAEKSAKDVLKESSTSLTVSRICEHTEILHLLEAVEMIGWFPCASGYNPTMHPISSRDFATAVADYVEDCACANKELLVGGPNQVRWRELGLLIAKRRPVRLLTLPLKLFKPLLIFVSMLSIISPSLKGLALSMRLLMIPMTTNTSNDDFICVGSDTVEDLLNDHLNREQTIDGWVHRKVFSKTKRNEASTNTIPSPKHLSNIVWIVAMCDGLTTLCNPSFQSKMMSLNLESINGILVRSFGIVSIGIATTVFSSLHLINDDRRPRVENVVWAGLLFDFASVIAMTTGKYNAIMSLIACILVRQLLALDDRMYFHGILSLLLTSFGLVNYFDPSMTLLALFGTDVGTKTQQHMRQIAIWYIGSGLHKIALLTGLKSDKAAGMICLVWSIFSIEQWRVVDMVKVFQMSSFSKSVNATFPIWSGILALLILCGYQL</sequence>
<evidence type="ECO:0000313" key="3">
    <source>
        <dbReference type="Proteomes" id="UP001530400"/>
    </source>
</evidence>
<evidence type="ECO:0008006" key="4">
    <source>
        <dbReference type="Google" id="ProtNLM"/>
    </source>
</evidence>